<dbReference type="PRINTS" id="PR00724">
    <property type="entry name" value="CRBOXYPTASEC"/>
</dbReference>
<evidence type="ECO:0000313" key="4">
    <source>
        <dbReference type="Proteomes" id="UP001418222"/>
    </source>
</evidence>
<name>A0AAP0BUC4_9ASPA</name>
<dbReference type="FunFam" id="3.40.50.1820:FF:000072">
    <property type="entry name" value="Serine carboxypeptidase-like 19"/>
    <property type="match status" value="1"/>
</dbReference>
<sequence>MLLQQPFFLLRLIVFSSTTTTLLWLCIFSSASTITHLPGFNGGGALPFHLETGYVSVDDEVSRADLFYYFVESESNPREDPLILWLTGGPGCSSFYGLVREIGPLRFKVAPYNETLPTLVYNPYAWTKVSNIIFLDWPAVAGFSFLKSSKDYYNGDDFKSSKEICNFLEKWFLDHPKFKSNPFYVGGNSYGGKMVPIIALKIAEGIEAGQHPVINLKGYISGNPVTSALIDGNSRVSYSHGMGILSDELFEAIQRSCPGEDYKLPKTGPCIEQIELFRGALNELMLDNFLTPKCEGESSWPVLSYSEEPHRSILERKSTELQTPPHVPDITCTTYASYLAYHWANSKDTRKALHVKEGTVKEWLICRSDFPYDMVSIQSSIPYHHGVINRGYRVLIMSGDHDIVIPYSGTLEWIKSLNLSILEPWRSWHVDGQVGGFSFQGNSHTCVKYYNFWLYF</sequence>
<keyword evidence="2" id="KW-1133">Transmembrane helix</keyword>
<organism evidence="3 4">
    <name type="scientific">Platanthera zijinensis</name>
    <dbReference type="NCBI Taxonomy" id="2320716"/>
    <lineage>
        <taxon>Eukaryota</taxon>
        <taxon>Viridiplantae</taxon>
        <taxon>Streptophyta</taxon>
        <taxon>Embryophyta</taxon>
        <taxon>Tracheophyta</taxon>
        <taxon>Spermatophyta</taxon>
        <taxon>Magnoliopsida</taxon>
        <taxon>Liliopsida</taxon>
        <taxon>Asparagales</taxon>
        <taxon>Orchidaceae</taxon>
        <taxon>Orchidoideae</taxon>
        <taxon>Orchideae</taxon>
        <taxon>Orchidinae</taxon>
        <taxon>Platanthera</taxon>
    </lineage>
</organism>
<comment type="similarity">
    <text evidence="1">Belongs to the peptidase S10 family.</text>
</comment>
<dbReference type="InterPro" id="IPR029058">
    <property type="entry name" value="AB_hydrolase_fold"/>
</dbReference>
<proteinExistence type="inferred from homology"/>
<keyword evidence="2" id="KW-0472">Membrane</keyword>
<comment type="caution">
    <text evidence="3">The sequence shown here is derived from an EMBL/GenBank/DDBJ whole genome shotgun (WGS) entry which is preliminary data.</text>
</comment>
<accession>A0AAP0BUC4</accession>
<evidence type="ECO:0000313" key="3">
    <source>
        <dbReference type="EMBL" id="KAK8948882.1"/>
    </source>
</evidence>
<dbReference type="InterPro" id="IPR001563">
    <property type="entry name" value="Peptidase_S10"/>
</dbReference>
<dbReference type="GO" id="GO:0016747">
    <property type="term" value="F:acyltransferase activity, transferring groups other than amino-acyl groups"/>
    <property type="evidence" value="ECO:0007669"/>
    <property type="project" value="TreeGrafter"/>
</dbReference>
<dbReference type="PANTHER" id="PTHR11802">
    <property type="entry name" value="SERINE PROTEASE FAMILY S10 SERINE CARBOXYPEPTIDASE"/>
    <property type="match status" value="1"/>
</dbReference>
<keyword evidence="2" id="KW-0812">Transmembrane</keyword>
<dbReference type="AlphaFoldDB" id="A0AAP0BUC4"/>
<reference evidence="3 4" key="1">
    <citation type="journal article" date="2022" name="Nat. Plants">
        <title>Genomes of leafy and leafless Platanthera orchids illuminate the evolution of mycoheterotrophy.</title>
        <authorList>
            <person name="Li M.H."/>
            <person name="Liu K.W."/>
            <person name="Li Z."/>
            <person name="Lu H.C."/>
            <person name="Ye Q.L."/>
            <person name="Zhang D."/>
            <person name="Wang J.Y."/>
            <person name="Li Y.F."/>
            <person name="Zhong Z.M."/>
            <person name="Liu X."/>
            <person name="Yu X."/>
            <person name="Liu D.K."/>
            <person name="Tu X.D."/>
            <person name="Liu B."/>
            <person name="Hao Y."/>
            <person name="Liao X.Y."/>
            <person name="Jiang Y.T."/>
            <person name="Sun W.H."/>
            <person name="Chen J."/>
            <person name="Chen Y.Q."/>
            <person name="Ai Y."/>
            <person name="Zhai J.W."/>
            <person name="Wu S.S."/>
            <person name="Zhou Z."/>
            <person name="Hsiao Y.Y."/>
            <person name="Wu W.L."/>
            <person name="Chen Y.Y."/>
            <person name="Lin Y.F."/>
            <person name="Hsu J.L."/>
            <person name="Li C.Y."/>
            <person name="Wang Z.W."/>
            <person name="Zhao X."/>
            <person name="Zhong W.Y."/>
            <person name="Ma X.K."/>
            <person name="Ma L."/>
            <person name="Huang J."/>
            <person name="Chen G.Z."/>
            <person name="Huang M.Z."/>
            <person name="Huang L."/>
            <person name="Peng D.H."/>
            <person name="Luo Y.B."/>
            <person name="Zou S.Q."/>
            <person name="Chen S.P."/>
            <person name="Lan S."/>
            <person name="Tsai W.C."/>
            <person name="Van de Peer Y."/>
            <person name="Liu Z.J."/>
        </authorList>
    </citation>
    <scope>NUCLEOTIDE SEQUENCE [LARGE SCALE GENOMIC DNA]</scope>
    <source>
        <strain evidence="3">Lor287</strain>
    </source>
</reference>
<protein>
    <submittedName>
        <fullName evidence="3">Serine carboxypeptidase-like 18</fullName>
    </submittedName>
</protein>
<keyword evidence="3" id="KW-0378">Hydrolase</keyword>
<dbReference type="EMBL" id="JBBWWQ010000004">
    <property type="protein sequence ID" value="KAK8948882.1"/>
    <property type="molecule type" value="Genomic_DNA"/>
</dbReference>
<feature type="transmembrane region" description="Helical" evidence="2">
    <location>
        <begin position="12"/>
        <end position="31"/>
    </location>
</feature>
<dbReference type="GO" id="GO:0019748">
    <property type="term" value="P:secondary metabolic process"/>
    <property type="evidence" value="ECO:0007669"/>
    <property type="project" value="TreeGrafter"/>
</dbReference>
<dbReference type="Gene3D" id="3.40.50.1820">
    <property type="entry name" value="alpha/beta hydrolase"/>
    <property type="match status" value="1"/>
</dbReference>
<dbReference type="Proteomes" id="UP001418222">
    <property type="component" value="Unassembled WGS sequence"/>
</dbReference>
<dbReference type="SUPFAM" id="SSF53474">
    <property type="entry name" value="alpha/beta-Hydrolases"/>
    <property type="match status" value="1"/>
</dbReference>
<keyword evidence="4" id="KW-1185">Reference proteome</keyword>
<dbReference type="Pfam" id="PF00450">
    <property type="entry name" value="Peptidase_S10"/>
    <property type="match status" value="1"/>
</dbReference>
<gene>
    <name evidence="3" type="primary">SCPL18</name>
    <name evidence="3" type="ORF">KSP39_PZI004946</name>
</gene>
<dbReference type="GO" id="GO:0006508">
    <property type="term" value="P:proteolysis"/>
    <property type="evidence" value="ECO:0007669"/>
    <property type="project" value="InterPro"/>
</dbReference>
<evidence type="ECO:0000256" key="2">
    <source>
        <dbReference type="SAM" id="Phobius"/>
    </source>
</evidence>
<evidence type="ECO:0000256" key="1">
    <source>
        <dbReference type="ARBA" id="ARBA00009431"/>
    </source>
</evidence>
<keyword evidence="3" id="KW-0645">Protease</keyword>
<dbReference type="PANTHER" id="PTHR11802:SF461">
    <property type="entry name" value="OS02G0687900 PROTEIN"/>
    <property type="match status" value="1"/>
</dbReference>
<dbReference type="GO" id="GO:0004185">
    <property type="term" value="F:serine-type carboxypeptidase activity"/>
    <property type="evidence" value="ECO:0007669"/>
    <property type="project" value="InterPro"/>
</dbReference>
<keyword evidence="3" id="KW-0121">Carboxypeptidase</keyword>